<sequence length="811" mass="87027">VTGASLDPGATLLLLTPKPSASPRESLAANIAAKCLKLHDEAAARPEGGQSVVSPALAPCKQTLPERKPEAKLAGASAGASAPLVEATAGPTYRVLSHTPATPRTTETSMWQKIIEWEHFSVDNWLKDANTHGRNAAEQVSDLTKMVGQMQALIRVMAGQLKVSATAGSMPGGVRQRTDVSSMDATSPRMALNSPYATPSRQIHNMPTHALASTGNLAACSPRHPVSGEETSSPLTRSCSANYPVGTILSHKGSGLLSIVGEVQSPATVKRDLSPSEFRQVQAAPKASQQSRSPAYWMSPWQQSATVSQPLQPAPAHVQDGHILHSPRTEQGPVEGQRSPLPPVSSQYVKTAHPNSARTPAPGAIPILAEGGSTALRWEPSPYRVRLVSGSAAKVHVAPVAGARTAAPQVVAPHHVAVRIGEVRRELGSKRSKVQKTGAKKAKSVTSASTRRGLTGKEVKRLSKGLMQNALRSQLKKKSGRKDIRIKEQPQLVYEASSAVPITDRAGYPVVRKKGSVDPKNWVSATGVKVEVDFSRCSWLPDDWGQGVKITKPNSRSKAGGNGGTLTTFVSPEMKMYFHKEKVEEHVGRKLTSKDGFQGQVRLARLQAQQTIQLARQQIKEVSKGGAPSFIGADKDSEFFSLLSRQEKKYLPSKDEFHFAVVSARRATKLEGVRDIVSVQMQLQEAGVTPTWYVDAESLEDYKALGLKAVVGGKLTPSRNKALNDAAASKKICVQLSDDISAWEYRHGKKAAERTDDAMNQAYAAARRFIVTPVAAARFIVAKMRASDEKPKLGGVYMLGSCARTFAGPQL</sequence>
<keyword evidence="3" id="KW-1185">Reference proteome</keyword>
<dbReference type="AlphaFoldDB" id="A0A812VBV2"/>
<evidence type="ECO:0000313" key="2">
    <source>
        <dbReference type="EMBL" id="CAE7610369.1"/>
    </source>
</evidence>
<feature type="non-terminal residue" evidence="2">
    <location>
        <position position="1"/>
    </location>
</feature>
<feature type="region of interest" description="Disordered" evidence="1">
    <location>
        <begin position="324"/>
        <end position="348"/>
    </location>
</feature>
<comment type="caution">
    <text evidence="2">The sequence shown here is derived from an EMBL/GenBank/DDBJ whole genome shotgun (WGS) entry which is preliminary data.</text>
</comment>
<accession>A0A812VBV2</accession>
<name>A0A812VBV2_SYMPI</name>
<feature type="compositionally biased region" description="Basic residues" evidence="1">
    <location>
        <begin position="430"/>
        <end position="443"/>
    </location>
</feature>
<dbReference type="EMBL" id="CAJNIZ010041024">
    <property type="protein sequence ID" value="CAE7610369.1"/>
    <property type="molecule type" value="Genomic_DNA"/>
</dbReference>
<protein>
    <submittedName>
        <fullName evidence="2">Uncharacterized protein</fullName>
    </submittedName>
</protein>
<dbReference type="Proteomes" id="UP000649617">
    <property type="component" value="Unassembled WGS sequence"/>
</dbReference>
<evidence type="ECO:0000313" key="3">
    <source>
        <dbReference type="Proteomes" id="UP000649617"/>
    </source>
</evidence>
<organism evidence="2 3">
    <name type="scientific">Symbiodinium pilosum</name>
    <name type="common">Dinoflagellate</name>
    <dbReference type="NCBI Taxonomy" id="2952"/>
    <lineage>
        <taxon>Eukaryota</taxon>
        <taxon>Sar</taxon>
        <taxon>Alveolata</taxon>
        <taxon>Dinophyceae</taxon>
        <taxon>Suessiales</taxon>
        <taxon>Symbiodiniaceae</taxon>
        <taxon>Symbiodinium</taxon>
    </lineage>
</organism>
<reference evidence="2" key="1">
    <citation type="submission" date="2021-02" db="EMBL/GenBank/DDBJ databases">
        <authorList>
            <person name="Dougan E. K."/>
            <person name="Rhodes N."/>
            <person name="Thang M."/>
            <person name="Chan C."/>
        </authorList>
    </citation>
    <scope>NUCLEOTIDE SEQUENCE</scope>
</reference>
<gene>
    <name evidence="2" type="ORF">SPIL2461_LOCUS16091</name>
</gene>
<proteinExistence type="predicted"/>
<dbReference type="OrthoDB" id="433071at2759"/>
<feature type="region of interest" description="Disordered" evidence="1">
    <location>
        <begin position="169"/>
        <end position="188"/>
    </location>
</feature>
<feature type="region of interest" description="Disordered" evidence="1">
    <location>
        <begin position="427"/>
        <end position="454"/>
    </location>
</feature>
<evidence type="ECO:0000256" key="1">
    <source>
        <dbReference type="SAM" id="MobiDB-lite"/>
    </source>
</evidence>